<evidence type="ECO:0000256" key="7">
    <source>
        <dbReference type="ARBA" id="ARBA00022833"/>
    </source>
</evidence>
<feature type="compositionally biased region" description="Polar residues" evidence="10">
    <location>
        <begin position="66"/>
        <end position="77"/>
    </location>
</feature>
<feature type="compositionally biased region" description="Low complexity" evidence="10">
    <location>
        <begin position="598"/>
        <end position="615"/>
    </location>
</feature>
<feature type="compositionally biased region" description="Polar residues" evidence="10">
    <location>
        <begin position="467"/>
        <end position="492"/>
    </location>
</feature>
<dbReference type="PROSITE" id="PS01358">
    <property type="entry name" value="ZF_RANBP2_1"/>
    <property type="match status" value="1"/>
</dbReference>
<dbReference type="InterPro" id="IPR044066">
    <property type="entry name" value="TRIAD_supradom"/>
</dbReference>
<feature type="compositionally biased region" description="Basic and acidic residues" evidence="10">
    <location>
        <begin position="1523"/>
        <end position="1537"/>
    </location>
</feature>
<feature type="compositionally biased region" description="Polar residues" evidence="10">
    <location>
        <begin position="1858"/>
        <end position="1867"/>
    </location>
</feature>
<evidence type="ECO:0000256" key="5">
    <source>
        <dbReference type="ARBA" id="ARBA00022771"/>
    </source>
</evidence>
<keyword evidence="2" id="KW-0808">Transferase</keyword>
<evidence type="ECO:0008006" key="15">
    <source>
        <dbReference type="Google" id="ProtNLM"/>
    </source>
</evidence>
<dbReference type="GO" id="GO:0008270">
    <property type="term" value="F:zinc ion binding"/>
    <property type="evidence" value="ECO:0007669"/>
    <property type="project" value="UniProtKB-KW"/>
</dbReference>
<evidence type="ECO:0000256" key="10">
    <source>
        <dbReference type="SAM" id="MobiDB-lite"/>
    </source>
</evidence>
<proteinExistence type="inferred from homology"/>
<evidence type="ECO:0000259" key="12">
    <source>
        <dbReference type="PROSITE" id="PS51873"/>
    </source>
</evidence>
<evidence type="ECO:0000256" key="8">
    <source>
        <dbReference type="PROSITE-ProRule" id="PRU00175"/>
    </source>
</evidence>
<dbReference type="GO" id="GO:0070530">
    <property type="term" value="F:K63-linked polyubiquitin modification-dependent protein binding"/>
    <property type="evidence" value="ECO:0007669"/>
    <property type="project" value="TreeGrafter"/>
</dbReference>
<evidence type="ECO:0000256" key="9">
    <source>
        <dbReference type="SAM" id="Coils"/>
    </source>
</evidence>
<feature type="domain" description="RING-type" evidence="12">
    <location>
        <begin position="2088"/>
        <end position="2326"/>
    </location>
</feature>
<evidence type="ECO:0000256" key="6">
    <source>
        <dbReference type="ARBA" id="ARBA00022786"/>
    </source>
</evidence>
<dbReference type="InterPro" id="IPR001841">
    <property type="entry name" value="Znf_RING"/>
</dbReference>
<dbReference type="InterPro" id="IPR013083">
    <property type="entry name" value="Znf_RING/FYVE/PHD"/>
</dbReference>
<dbReference type="GO" id="GO:1990450">
    <property type="term" value="F:linear polyubiquitin binding"/>
    <property type="evidence" value="ECO:0007669"/>
    <property type="project" value="TreeGrafter"/>
</dbReference>
<feature type="compositionally biased region" description="Low complexity" evidence="10">
    <location>
        <begin position="1016"/>
        <end position="1026"/>
    </location>
</feature>
<dbReference type="Pfam" id="PF22191">
    <property type="entry name" value="IBR_1"/>
    <property type="match status" value="1"/>
</dbReference>
<reference evidence="13" key="2">
    <citation type="submission" date="2024-08" db="UniProtKB">
        <authorList>
            <consortium name="EnsemblMetazoa"/>
        </authorList>
    </citation>
    <scope>IDENTIFICATION</scope>
</reference>
<dbReference type="Gene3D" id="1.10.8.10">
    <property type="entry name" value="DNA helicase RuvA subunit, C-terminal domain"/>
    <property type="match status" value="1"/>
</dbReference>
<dbReference type="SUPFAM" id="SSF57850">
    <property type="entry name" value="RING/U-box"/>
    <property type="match status" value="3"/>
</dbReference>
<feature type="region of interest" description="Disordered" evidence="10">
    <location>
        <begin position="1160"/>
        <end position="1202"/>
    </location>
</feature>
<dbReference type="InterPro" id="IPR047540">
    <property type="entry name" value="BRcat_RBR_RNF31-like"/>
</dbReference>
<dbReference type="Gene3D" id="3.30.40.10">
    <property type="entry name" value="Zinc/RING finger domain, C3HC4 (zinc finger)"/>
    <property type="match status" value="1"/>
</dbReference>
<feature type="compositionally biased region" description="Basic and acidic residues" evidence="10">
    <location>
        <begin position="1822"/>
        <end position="1838"/>
    </location>
</feature>
<feature type="region of interest" description="Disordered" evidence="10">
    <location>
        <begin position="2471"/>
        <end position="2504"/>
    </location>
</feature>
<keyword evidence="7" id="KW-0862">Zinc</keyword>
<dbReference type="InterPro" id="IPR026254">
    <property type="entry name" value="RNF31-like"/>
</dbReference>
<sequence>MSSFTMPRKDSGAFSLRDKMNSLRRGLTLGNRPLPPTPTGSHHGPPNYPPSRSNSQVSHEDFRQFQVPSPSPSLQQRYRQHQLAMRGTTPNLPSTVAEFDQPSGRDSGYPDWEQDQWPYRNRADSVSGSDGGSRLTRKLSNTSCPPAARGMPHSASVFDLNNAAPHHHPHGFVPMQQAHSMAQLNYPMPCCQNAWMEQQPCCYDPSHGSNMSLNMMPGGYPANPMWMGTWHGPPPGMYPYGLPPPHSRGCSHSRPASPTQSVKSRKSTLSKKSRRKYRDETSDEDSNEIDDRRSVFSHSDNRSERRSHGGRFSARDRALRETASLPKESSRRAMSSKNSDRAEKTSIARSRVSIAESSSGETDDEQSDDSLHRADLLEEDEDRALVNPVEVPDSSWSCEHCTFVNDPGTRVCSVCCKTPTCKVKQINSEPSAKKPNSDSPVSSKKPPVGRIVSIKAKEKDNSKFNKVLQSPSSDDYSANSAKDYSETESMQTRLEKLNIKSTEPEKKIPDAKSKEKGISEKTDKYEDLDNSDLSIGNNQEATAKVSTACGASAPRDIQIESTEEAHNEKTFSTASTGTSPPPQSISTQTYEEIHPNGSQSSLSRSPRPQRARSMSKSGRKQELNRSHSMHASSSRKGSEWSLQRSSSRQSFTTDSQSLPGSREHSPMPFDYEEPYFEKMPRSRKPQTNPRLSSSIMDLRRTDLYHKKPSQQELDYYRMEQMEPLSHRHRSVSLHPEFFDPNFDRQTSFKAQGMELVRLLREAEHYNYNVDEVQAALLHCKDMNPIQWLKEHWDAMIASVQTLATQMGREGPMNIVGTVSEKEARVAMQKHKGELWPAVQECVEQRQQKYAELASKGDFSREDIVTVLTANHGDLEAAYNELSKMQIKPFLMRIWGPPTGIENEAGNEGATLRKFRGEDLLSEDEKRLKKQAEAVSLNSTNSDQSVEQSSSPNVSSPVSPQELKKTPNFPDNPTQLNVDQDRSSMRKSLDALEDEIFKNIQEINNLNSDFVPPNLNTSISTTSSTESQQDREGEASERQKKNLPIESFVNPVASVKMSEDPTNTGQEDVLAPSENSSKVANFSKIFLQTVEAPTHPLVVNLQEPQSPKAYVEKSSTVIQVVDTVGFDSAKMQKTPDSESSSSSDDNAIGDEQFVDAVEDPTASFEQPSSNDQVDLNSNFNKEQENDSKILEAKSTTKSSPTRKISVTTINLQLMSNQALAQRVEDPSTPQGEEIKESTAEIVFKATQPEANALNGSPVKAVENVHKTNSQTASTKALDKNGAGTFENTVQIDLEKTVKIEPTTQKDLHLNNEEIECFGIVLDMPANEDQCENPMMCINGTDGSKTSFAHTKNAEAEDHELSGSIIDENYNKQGPDEVRIPSEVLNEDIDGATEETGSVEDSQPESEHQIAIEHESDKHTKEAKENKSIATETSSVEDSQPRSAQITIDNERDSITKDAKENSNIATEETSTVQEQQSQSEAQIASENGNDKLVKDANIPTEEASCVEEKLPECIEGIGMKDEENRVRQEANEDNHIATEEATPVKNTNEDENSIASKEAKENLPPLGPKARKLTRNHRKSSRKARHRAEKASLIRKESISSTTESNSDAPEVTPEEKTLTIINDNNVKNMVSKFENTTAEQEDLDAAKPRLERKRPVKKSDSQKYAKYKNMIVKPTPDSPIEEKQEFALDSAARALIANSNHPDEANFASLMEAEKDIAEDKPVISTKIQMAQNNQTMLSKRPTSKIPVITRQNSVSKDTKPLNSAGSKIPVRSIGAARKEKSPVVSEKTTEDTNEQNNKICTEEAKVDGKAPIETRSLSPKPMEKDRPSTSRSFEQRRSLSRKSSSHSNKSDEIGQEMASSVKNVKNFNRKISHPSFRSSFDSTTSSKKMSYTKSLDNDSESSVSDSNVEELLSDDDFEDFQDDFEETNESIMQSDSEDYQAFEEKKTQLAQELNINVNQISARVNELTSNLDGKDRMFNNYSIEETCESEEYDSEEEIELDETESNEDRGEFIEDEFMPDQFNVDRKESSDFEITERQARRFLAEGQVKNYAQAELAASLMALNFSSEEALDAVKDCSSLDAAIAYLQQDCELCAGKYPMNNIISMLKCTHRCCQECAKNYFTVQITDRSITDCNCPFCKSPDLSHSTAAEDEISDYFGNLDILLKGILEPPVHELFQQKLRDRTLMQDPNFKWCVQCSSGFIAHPRQKRLICPDCKSVTCAGCRRPWEKQHEGLTCDKFAEWKDANDPENQASAVAKHLAENGIDCPKCKFRYSLAKGGCMHFTCIQCKHEFCYGCGKPFMMGAKCGVSQYCAKLGLHAHHPRNCLFYLRDKEPHDLQKLLKDNKIKFDTDLPSESEENASALIKCPVPLQKESPTGLIDTICNNDVSAGQAGLCRMHYIEYLSKLIRKNRIETIAILQEDDLETIVRRAAKRLPPNAYGTPKGMYHFRLKQAALHRVLSGPDIQTPIGSDFDLGSGGSDSRVAPKRSSTSREGSLVRRQTI</sequence>
<feature type="domain" description="RING-type" evidence="11">
    <location>
        <begin position="2092"/>
        <end position="2141"/>
    </location>
</feature>
<evidence type="ECO:0000256" key="2">
    <source>
        <dbReference type="ARBA" id="ARBA00022679"/>
    </source>
</evidence>
<keyword evidence="5 8" id="KW-0863">Zinc-finger</keyword>
<feature type="region of interest" description="Disordered" evidence="10">
    <location>
        <begin position="930"/>
        <end position="984"/>
    </location>
</feature>
<dbReference type="InterPro" id="IPR032065">
    <property type="entry name" value="RNF31-UBA"/>
</dbReference>
<feature type="compositionally biased region" description="Polar residues" evidence="10">
    <location>
        <begin position="2489"/>
        <end position="2504"/>
    </location>
</feature>
<feature type="compositionally biased region" description="Low complexity" evidence="10">
    <location>
        <begin position="1464"/>
        <end position="1485"/>
    </location>
</feature>
<feature type="region of interest" description="Disordered" evidence="10">
    <location>
        <begin position="1005"/>
        <end position="1041"/>
    </location>
</feature>
<evidence type="ECO:0000259" key="11">
    <source>
        <dbReference type="PROSITE" id="PS50089"/>
    </source>
</evidence>
<feature type="compositionally biased region" description="Basic and acidic residues" evidence="10">
    <location>
        <begin position="1411"/>
        <end position="1425"/>
    </location>
</feature>
<evidence type="ECO:0000313" key="14">
    <source>
        <dbReference type="Proteomes" id="UP000019118"/>
    </source>
</evidence>
<feature type="compositionally biased region" description="Low complexity" evidence="10">
    <location>
        <begin position="1876"/>
        <end position="1907"/>
    </location>
</feature>
<protein>
    <recommendedName>
        <fullName evidence="15">RBR-type E3 ubiquitin transferase</fullName>
    </recommendedName>
</protein>
<dbReference type="Gene3D" id="1.20.120.1750">
    <property type="match status" value="1"/>
</dbReference>
<feature type="region of interest" description="Disordered" evidence="10">
    <location>
        <begin position="1523"/>
        <end position="1618"/>
    </location>
</feature>
<dbReference type="CDD" id="cd20337">
    <property type="entry name" value="BRcat_RBR_HOIP"/>
    <property type="match status" value="1"/>
</dbReference>
<dbReference type="Pfam" id="PF18091">
    <property type="entry name" value="E3_UbLigase_RBR"/>
    <property type="match status" value="1"/>
</dbReference>
<keyword evidence="6" id="KW-0833">Ubl conjugation pathway</keyword>
<keyword evidence="14" id="KW-1185">Reference proteome</keyword>
<dbReference type="SMART" id="SM00647">
    <property type="entry name" value="IBR"/>
    <property type="match status" value="2"/>
</dbReference>
<evidence type="ECO:0000256" key="1">
    <source>
        <dbReference type="ARBA" id="ARBA00008278"/>
    </source>
</evidence>
<dbReference type="Pfam" id="PF16678">
    <property type="entry name" value="UBA_HOIP"/>
    <property type="match status" value="1"/>
</dbReference>
<dbReference type="PROSITE" id="PS50089">
    <property type="entry name" value="ZF_RING_2"/>
    <property type="match status" value="1"/>
</dbReference>
<evidence type="ECO:0000256" key="4">
    <source>
        <dbReference type="ARBA" id="ARBA00022737"/>
    </source>
</evidence>
<feature type="region of interest" description="Disordered" evidence="10">
    <location>
        <begin position="1353"/>
        <end position="1376"/>
    </location>
</feature>
<feature type="compositionally biased region" description="Polar residues" evidence="10">
    <location>
        <begin position="1192"/>
        <end position="1202"/>
    </location>
</feature>
<feature type="compositionally biased region" description="Polar residues" evidence="10">
    <location>
        <begin position="1750"/>
        <end position="1766"/>
    </location>
</feature>
<dbReference type="EnsemblMetazoa" id="XM_019904238.1">
    <property type="protein sequence ID" value="XP_019759797.1"/>
    <property type="gene ID" value="LOC109537476"/>
</dbReference>
<feature type="compositionally biased region" description="Polar residues" evidence="10">
    <location>
        <begin position="1598"/>
        <end position="1607"/>
    </location>
</feature>
<dbReference type="InterPro" id="IPR047541">
    <property type="entry name" value="RNF31_RBR_mRING-HC-like"/>
</dbReference>
<dbReference type="CDD" id="cd16631">
    <property type="entry name" value="mRING-HC-C4C4_RBR_HOIP"/>
    <property type="match status" value="1"/>
</dbReference>
<dbReference type="SMART" id="SM00547">
    <property type="entry name" value="ZnF_RBZ"/>
    <property type="match status" value="1"/>
</dbReference>
<dbReference type="CDD" id="cd20351">
    <property type="entry name" value="Rcat_RBR_HOIP"/>
    <property type="match status" value="1"/>
</dbReference>
<dbReference type="InterPro" id="IPR002867">
    <property type="entry name" value="IBR_dom"/>
</dbReference>
<feature type="compositionally biased region" description="Polar residues" evidence="10">
    <location>
        <begin position="1426"/>
        <end position="1446"/>
    </location>
</feature>
<evidence type="ECO:0000256" key="3">
    <source>
        <dbReference type="ARBA" id="ARBA00022723"/>
    </source>
</evidence>
<dbReference type="InterPro" id="IPR001876">
    <property type="entry name" value="Znf_RanBP2"/>
</dbReference>
<feature type="compositionally biased region" description="Basic and acidic residues" evidence="10">
    <location>
        <begin position="1588"/>
        <end position="1597"/>
    </location>
</feature>
<feature type="compositionally biased region" description="Basic residues" evidence="10">
    <location>
        <begin position="1568"/>
        <end position="1587"/>
    </location>
</feature>
<dbReference type="Proteomes" id="UP000019118">
    <property type="component" value="Unassembled WGS sequence"/>
</dbReference>
<name>A0AAR5PFZ4_DENPD</name>
<feature type="compositionally biased region" description="Basic and acidic residues" evidence="10">
    <location>
        <begin position="289"/>
        <end position="320"/>
    </location>
</feature>
<dbReference type="InterPro" id="IPR047542">
    <property type="entry name" value="Rcat_RBR_RNF31-like"/>
</dbReference>
<dbReference type="GO" id="GO:0071797">
    <property type="term" value="C:LUBAC complex"/>
    <property type="evidence" value="ECO:0007669"/>
    <property type="project" value="InterPro"/>
</dbReference>
<feature type="compositionally biased region" description="Polar residues" evidence="10">
    <location>
        <begin position="629"/>
        <end position="659"/>
    </location>
</feature>
<feature type="compositionally biased region" description="Polar residues" evidence="10">
    <location>
        <begin position="1162"/>
        <end position="1179"/>
    </location>
</feature>
<dbReference type="InterPro" id="IPR041031">
    <property type="entry name" value="RNF31_C"/>
</dbReference>
<feature type="compositionally biased region" description="Polar residues" evidence="10">
    <location>
        <begin position="531"/>
        <end position="545"/>
    </location>
</feature>
<feature type="coiled-coil region" evidence="9">
    <location>
        <begin position="1933"/>
        <end position="1971"/>
    </location>
</feature>
<keyword evidence="3" id="KW-0479">Metal-binding</keyword>
<dbReference type="GO" id="GO:0061630">
    <property type="term" value="F:ubiquitin protein ligase activity"/>
    <property type="evidence" value="ECO:0007669"/>
    <property type="project" value="TreeGrafter"/>
</dbReference>
<dbReference type="Gene3D" id="6.10.140.1100">
    <property type="match status" value="1"/>
</dbReference>
<feature type="compositionally biased region" description="Polar residues" evidence="10">
    <location>
        <begin position="570"/>
        <end position="590"/>
    </location>
</feature>
<feature type="compositionally biased region" description="Basic and acidic residues" evidence="10">
    <location>
        <begin position="1180"/>
        <end position="1190"/>
    </location>
</feature>
<dbReference type="Pfam" id="PF01485">
    <property type="entry name" value="IBR"/>
    <property type="match status" value="1"/>
</dbReference>
<feature type="compositionally biased region" description="Low complexity" evidence="10">
    <location>
        <begin position="437"/>
        <end position="446"/>
    </location>
</feature>
<evidence type="ECO:0000313" key="13">
    <source>
        <dbReference type="EnsemblMetazoa" id="XP_019759797.1"/>
    </source>
</evidence>
<dbReference type="GO" id="GO:0036435">
    <property type="term" value="F:K48-linked polyubiquitin modification-dependent protein binding"/>
    <property type="evidence" value="ECO:0007669"/>
    <property type="project" value="TreeGrafter"/>
</dbReference>
<feature type="compositionally biased region" description="Basic and acidic residues" evidence="10">
    <location>
        <begin position="493"/>
        <end position="527"/>
    </location>
</feature>
<dbReference type="PANTHER" id="PTHR16004:SF2">
    <property type="entry name" value="E3 UBIQUITIN-PROTEIN LIGASE LUBEL"/>
    <property type="match status" value="1"/>
</dbReference>
<feature type="compositionally biased region" description="Basic and acidic residues" evidence="10">
    <location>
        <begin position="1801"/>
        <end position="1813"/>
    </location>
</feature>
<feature type="compositionally biased region" description="Polar residues" evidence="10">
    <location>
        <begin position="968"/>
        <end position="977"/>
    </location>
</feature>
<keyword evidence="4" id="KW-0677">Repeat</keyword>
<comment type="similarity">
    <text evidence="1">Belongs to the RBR family.</text>
</comment>
<feature type="region of interest" description="Disordered" evidence="10">
    <location>
        <begin position="1635"/>
        <end position="1662"/>
    </location>
</feature>
<feature type="region of interest" description="Disordered" evidence="10">
    <location>
        <begin position="428"/>
        <end position="672"/>
    </location>
</feature>
<feature type="region of interest" description="Disordered" evidence="10">
    <location>
        <begin position="245"/>
        <end position="370"/>
    </location>
</feature>
<accession>A0AAR5PFZ4</accession>
<dbReference type="PANTHER" id="PTHR16004">
    <property type="entry name" value="RING FINGER PROTEIN 31-RELATED"/>
    <property type="match status" value="1"/>
</dbReference>
<feature type="region of interest" description="Disordered" evidence="10">
    <location>
        <begin position="1"/>
        <end position="150"/>
    </location>
</feature>
<feature type="compositionally biased region" description="Basic and acidic residues" evidence="10">
    <location>
        <begin position="1447"/>
        <end position="1459"/>
    </location>
</feature>
<feature type="region of interest" description="Disordered" evidence="10">
    <location>
        <begin position="1732"/>
        <end position="1909"/>
    </location>
</feature>
<keyword evidence="9" id="KW-0175">Coiled coil</keyword>
<reference evidence="14" key="1">
    <citation type="journal article" date="2013" name="Genome Biol.">
        <title>Draft genome of the mountain pine beetle, Dendroctonus ponderosae Hopkins, a major forest pest.</title>
        <authorList>
            <person name="Keeling C.I."/>
            <person name="Yuen M.M."/>
            <person name="Liao N.Y."/>
            <person name="Docking T.R."/>
            <person name="Chan S.K."/>
            <person name="Taylor G.A."/>
            <person name="Palmquist D.L."/>
            <person name="Jackman S.D."/>
            <person name="Nguyen A."/>
            <person name="Li M."/>
            <person name="Henderson H."/>
            <person name="Janes J.K."/>
            <person name="Zhao Y."/>
            <person name="Pandoh P."/>
            <person name="Moore R."/>
            <person name="Sperling F.A."/>
            <person name="Huber D.P."/>
            <person name="Birol I."/>
            <person name="Jones S.J."/>
            <person name="Bohlmann J."/>
        </authorList>
    </citation>
    <scope>NUCLEOTIDE SEQUENCE</scope>
</reference>
<feature type="compositionally biased region" description="Basic and acidic residues" evidence="10">
    <location>
        <begin position="1027"/>
        <end position="1039"/>
    </location>
</feature>
<feature type="compositionally biased region" description="Basic and acidic residues" evidence="10">
    <location>
        <begin position="7"/>
        <end position="21"/>
    </location>
</feature>
<feature type="region of interest" description="Disordered" evidence="10">
    <location>
        <begin position="1411"/>
        <end position="1495"/>
    </location>
</feature>
<dbReference type="GO" id="GO:0097039">
    <property type="term" value="P:protein linear polyubiquitination"/>
    <property type="evidence" value="ECO:0007669"/>
    <property type="project" value="TreeGrafter"/>
</dbReference>
<feature type="compositionally biased region" description="Basic residues" evidence="10">
    <location>
        <begin position="263"/>
        <end position="276"/>
    </location>
</feature>
<feature type="compositionally biased region" description="Low complexity" evidence="10">
    <location>
        <begin position="943"/>
        <end position="960"/>
    </location>
</feature>
<dbReference type="PROSITE" id="PS51873">
    <property type="entry name" value="TRIAD"/>
    <property type="match status" value="1"/>
</dbReference>
<organism evidence="13 14">
    <name type="scientific">Dendroctonus ponderosae</name>
    <name type="common">Mountain pine beetle</name>
    <dbReference type="NCBI Taxonomy" id="77166"/>
    <lineage>
        <taxon>Eukaryota</taxon>
        <taxon>Metazoa</taxon>
        <taxon>Ecdysozoa</taxon>
        <taxon>Arthropoda</taxon>
        <taxon>Hexapoda</taxon>
        <taxon>Insecta</taxon>
        <taxon>Pterygota</taxon>
        <taxon>Neoptera</taxon>
        <taxon>Endopterygota</taxon>
        <taxon>Coleoptera</taxon>
        <taxon>Polyphaga</taxon>
        <taxon>Cucujiformia</taxon>
        <taxon>Curculionidae</taxon>
        <taxon>Scolytinae</taxon>
        <taxon>Dendroctonus</taxon>
    </lineage>
</organism>